<evidence type="ECO:0000256" key="4">
    <source>
        <dbReference type="ARBA" id="ARBA00022833"/>
    </source>
</evidence>
<dbReference type="Pfam" id="PF00622">
    <property type="entry name" value="SPRY"/>
    <property type="match status" value="1"/>
</dbReference>
<name>A0A8C6SEQ9_9GOBI</name>
<evidence type="ECO:0000313" key="11">
    <source>
        <dbReference type="Ensembl" id="ENSNMLP00000002840.1"/>
    </source>
</evidence>
<dbReference type="PROSITE" id="PS50188">
    <property type="entry name" value="B302_SPRY"/>
    <property type="match status" value="1"/>
</dbReference>
<feature type="domain" description="RING-type" evidence="8">
    <location>
        <begin position="15"/>
        <end position="55"/>
    </location>
</feature>
<evidence type="ECO:0000256" key="7">
    <source>
        <dbReference type="SAM" id="Coils"/>
    </source>
</evidence>
<dbReference type="InterPro" id="IPR017907">
    <property type="entry name" value="Znf_RING_CS"/>
</dbReference>
<dbReference type="InterPro" id="IPR001870">
    <property type="entry name" value="B30.2/SPRY"/>
</dbReference>
<keyword evidence="1" id="KW-0399">Innate immunity</keyword>
<evidence type="ECO:0000259" key="10">
    <source>
        <dbReference type="PROSITE" id="PS50188"/>
    </source>
</evidence>
<dbReference type="CDD" id="cd13733">
    <property type="entry name" value="SPRY_PRY_C-I_1"/>
    <property type="match status" value="1"/>
</dbReference>
<dbReference type="SUPFAM" id="SSF49899">
    <property type="entry name" value="Concanavalin A-like lectins/glucanases"/>
    <property type="match status" value="1"/>
</dbReference>
<proteinExistence type="predicted"/>
<dbReference type="SUPFAM" id="SSF57850">
    <property type="entry name" value="RING/U-box"/>
    <property type="match status" value="1"/>
</dbReference>
<dbReference type="Pfam" id="PF25600">
    <property type="entry name" value="TRIM_CC"/>
    <property type="match status" value="1"/>
</dbReference>
<dbReference type="PROSITE" id="PS50089">
    <property type="entry name" value="ZF_RING_2"/>
    <property type="match status" value="1"/>
</dbReference>
<dbReference type="Gene3D" id="3.30.160.60">
    <property type="entry name" value="Classic Zinc Finger"/>
    <property type="match status" value="1"/>
</dbReference>
<evidence type="ECO:0000313" key="12">
    <source>
        <dbReference type="Proteomes" id="UP000694523"/>
    </source>
</evidence>
<feature type="coiled-coil region" evidence="7">
    <location>
        <begin position="264"/>
        <end position="302"/>
    </location>
</feature>
<evidence type="ECO:0000256" key="2">
    <source>
        <dbReference type="ARBA" id="ARBA00022723"/>
    </source>
</evidence>
<keyword evidence="5" id="KW-0391">Immunity</keyword>
<dbReference type="InterPro" id="IPR027370">
    <property type="entry name" value="Znf-RING_euk"/>
</dbReference>
<dbReference type="PANTHER" id="PTHR25465">
    <property type="entry name" value="B-BOX DOMAIN CONTAINING"/>
    <property type="match status" value="1"/>
</dbReference>
<reference evidence="11" key="1">
    <citation type="submission" date="2025-08" db="UniProtKB">
        <authorList>
            <consortium name="Ensembl"/>
        </authorList>
    </citation>
    <scope>IDENTIFICATION</scope>
</reference>
<feature type="domain" description="B30.2/SPRY" evidence="10">
    <location>
        <begin position="354"/>
        <end position="550"/>
    </location>
</feature>
<keyword evidence="12" id="KW-1185">Reference proteome</keyword>
<sequence>MASVSCRLSEEQFLCSICLEVFSAPVTTPCGHSFCSACINLHWDSSDSITCPLCKQDLSSTPHLKVSTVLAEMVSQLKVTPEDEDLVTEKEISELQSSAPVEVDCEESAPVEVDCDLCPEPRLRALKSCLVCLFSYCQSHLQPHLTNPRLRRHQLIEALPNLEEHICPEHDRPLELFCRDHSHFLCLECSYVEDQSHDSVPLKKECEAQQAEVKEQIKQRLLKIEEIRGSVEVSQKNADSEIQEGIRVFNTLMECVQQSLDSFKQSIEEKHRKSEEEAAQLIEKIQTEISALEQREAEMERLWSSGDHLQFLQTFTSTKPAPPLKDWTEETVRAPSYEGRVAKAVSELERNLYPQIEQIFESELKKIKEFAVEVTLDPDTANPNLVLSEDLKQVHHSDERKDLPESTERFSSSYSVFAKQRFSSGKVYYEMQVNGKTGWRVGLAKESVNRKGKITRTPQNGHWLIDWAHNEYKTEEEPPVILPMRSTPVKVGVFVDYDEGLISFYDVGKTNLIYSFTDCCFTDNILPLLNPYSNNYGANSAPLVLTPVAK</sequence>
<dbReference type="PROSITE" id="PS00518">
    <property type="entry name" value="ZF_RING_1"/>
    <property type="match status" value="1"/>
</dbReference>
<organism evidence="11 12">
    <name type="scientific">Neogobius melanostomus</name>
    <name type="common">round goby</name>
    <dbReference type="NCBI Taxonomy" id="47308"/>
    <lineage>
        <taxon>Eukaryota</taxon>
        <taxon>Metazoa</taxon>
        <taxon>Chordata</taxon>
        <taxon>Craniata</taxon>
        <taxon>Vertebrata</taxon>
        <taxon>Euteleostomi</taxon>
        <taxon>Actinopterygii</taxon>
        <taxon>Neopterygii</taxon>
        <taxon>Teleostei</taxon>
        <taxon>Neoteleostei</taxon>
        <taxon>Acanthomorphata</taxon>
        <taxon>Gobiaria</taxon>
        <taxon>Gobiiformes</taxon>
        <taxon>Gobioidei</taxon>
        <taxon>Gobiidae</taxon>
        <taxon>Benthophilinae</taxon>
        <taxon>Neogobiini</taxon>
        <taxon>Neogobius</taxon>
    </lineage>
</organism>
<dbReference type="FunFam" id="2.60.120.920:FF:000004">
    <property type="entry name" value="Butyrophilin subfamily 1 member A1"/>
    <property type="match status" value="1"/>
</dbReference>
<dbReference type="AlphaFoldDB" id="A0A8C6SEQ9"/>
<dbReference type="PANTHER" id="PTHR25465:SF32">
    <property type="entry name" value="BLOODTHIRSTY-RELATED GENE FAMILY, MEMBER 16 ISOFORM X1-RELATED"/>
    <property type="match status" value="1"/>
</dbReference>
<dbReference type="InterPro" id="IPR013083">
    <property type="entry name" value="Znf_RING/FYVE/PHD"/>
</dbReference>
<reference evidence="11" key="2">
    <citation type="submission" date="2025-09" db="UniProtKB">
        <authorList>
            <consortium name="Ensembl"/>
        </authorList>
    </citation>
    <scope>IDENTIFICATION</scope>
</reference>
<evidence type="ECO:0000259" key="8">
    <source>
        <dbReference type="PROSITE" id="PS50089"/>
    </source>
</evidence>
<dbReference type="InterPro" id="IPR000315">
    <property type="entry name" value="Znf_B-box"/>
</dbReference>
<dbReference type="Gene3D" id="2.60.120.920">
    <property type="match status" value="1"/>
</dbReference>
<dbReference type="SMART" id="SM00184">
    <property type="entry name" value="RING"/>
    <property type="match status" value="1"/>
</dbReference>
<dbReference type="InterPro" id="IPR003877">
    <property type="entry name" value="SPRY_dom"/>
</dbReference>
<dbReference type="InterPro" id="IPR003879">
    <property type="entry name" value="Butyrophylin_SPRY"/>
</dbReference>
<feature type="domain" description="B box-type" evidence="9">
    <location>
        <begin position="162"/>
        <end position="202"/>
    </location>
</feature>
<dbReference type="GO" id="GO:0045087">
    <property type="term" value="P:innate immune response"/>
    <property type="evidence" value="ECO:0007669"/>
    <property type="project" value="UniProtKB-KW"/>
</dbReference>
<dbReference type="Ensembl" id="ENSNMLT00000003271.1">
    <property type="protein sequence ID" value="ENSNMLP00000002840.1"/>
    <property type="gene ID" value="ENSNMLG00000002067.1"/>
</dbReference>
<dbReference type="InterPro" id="IPR013320">
    <property type="entry name" value="ConA-like_dom_sf"/>
</dbReference>
<evidence type="ECO:0000256" key="5">
    <source>
        <dbReference type="ARBA" id="ARBA00022859"/>
    </source>
</evidence>
<dbReference type="SMART" id="SM00449">
    <property type="entry name" value="SPRY"/>
    <property type="match status" value="1"/>
</dbReference>
<dbReference type="SUPFAM" id="SSF57845">
    <property type="entry name" value="B-box zinc-binding domain"/>
    <property type="match status" value="1"/>
</dbReference>
<keyword evidence="3 6" id="KW-0863">Zinc-finger</keyword>
<dbReference type="InterPro" id="IPR001841">
    <property type="entry name" value="Znf_RING"/>
</dbReference>
<dbReference type="Gene3D" id="4.10.830.40">
    <property type="match status" value="1"/>
</dbReference>
<dbReference type="Pfam" id="PF13445">
    <property type="entry name" value="zf-RING_UBOX"/>
    <property type="match status" value="1"/>
</dbReference>
<accession>A0A8C6SEQ9</accession>
<protein>
    <submittedName>
        <fullName evidence="11">Uncharacterized protein</fullName>
    </submittedName>
</protein>
<dbReference type="PROSITE" id="PS50119">
    <property type="entry name" value="ZF_BBOX"/>
    <property type="match status" value="1"/>
</dbReference>
<dbReference type="GO" id="GO:0008270">
    <property type="term" value="F:zinc ion binding"/>
    <property type="evidence" value="ECO:0007669"/>
    <property type="project" value="UniProtKB-KW"/>
</dbReference>
<evidence type="ECO:0000256" key="6">
    <source>
        <dbReference type="PROSITE-ProRule" id="PRU00024"/>
    </source>
</evidence>
<dbReference type="GO" id="GO:0005737">
    <property type="term" value="C:cytoplasm"/>
    <property type="evidence" value="ECO:0007669"/>
    <property type="project" value="UniProtKB-ARBA"/>
</dbReference>
<evidence type="ECO:0000259" key="9">
    <source>
        <dbReference type="PROSITE" id="PS50119"/>
    </source>
</evidence>
<dbReference type="PRINTS" id="PR01407">
    <property type="entry name" value="BUTYPHLNCDUF"/>
</dbReference>
<dbReference type="InterPro" id="IPR058030">
    <property type="entry name" value="TRIM8/14/16/25/29/45/65_CC"/>
</dbReference>
<keyword evidence="4" id="KW-0862">Zinc</keyword>
<keyword evidence="7" id="KW-0175">Coiled coil</keyword>
<dbReference type="InterPro" id="IPR043136">
    <property type="entry name" value="B30.2/SPRY_sf"/>
</dbReference>
<evidence type="ECO:0000256" key="1">
    <source>
        <dbReference type="ARBA" id="ARBA00022588"/>
    </source>
</evidence>
<dbReference type="Proteomes" id="UP000694523">
    <property type="component" value="Unplaced"/>
</dbReference>
<dbReference type="InterPro" id="IPR006574">
    <property type="entry name" value="PRY"/>
</dbReference>
<keyword evidence="2" id="KW-0479">Metal-binding</keyword>
<dbReference type="SMART" id="SM00589">
    <property type="entry name" value="PRY"/>
    <property type="match status" value="1"/>
</dbReference>
<evidence type="ECO:0000256" key="3">
    <source>
        <dbReference type="ARBA" id="ARBA00022771"/>
    </source>
</evidence>
<dbReference type="Pfam" id="PF13765">
    <property type="entry name" value="PRY"/>
    <property type="match status" value="1"/>
</dbReference>
<dbReference type="Gene3D" id="3.30.40.10">
    <property type="entry name" value="Zinc/RING finger domain, C3HC4 (zinc finger)"/>
    <property type="match status" value="1"/>
</dbReference>
<dbReference type="Pfam" id="PF00643">
    <property type="entry name" value="zf-B_box"/>
    <property type="match status" value="1"/>
</dbReference>
<dbReference type="InterPro" id="IPR051051">
    <property type="entry name" value="E3_ubiq-ligase_TRIM/RNF"/>
</dbReference>